<keyword evidence="3" id="KW-0804">Transcription</keyword>
<proteinExistence type="predicted"/>
<dbReference type="PANTHER" id="PTHR30055">
    <property type="entry name" value="HTH-TYPE TRANSCRIPTIONAL REGULATOR RUTR"/>
    <property type="match status" value="1"/>
</dbReference>
<dbReference type="Gene3D" id="1.10.357.10">
    <property type="entry name" value="Tetracycline Repressor, domain 2"/>
    <property type="match status" value="1"/>
</dbReference>
<dbReference type="EMBL" id="BAAAKV010000039">
    <property type="protein sequence ID" value="GAA1180796.1"/>
    <property type="molecule type" value="Genomic_DNA"/>
</dbReference>
<reference evidence="6 7" key="1">
    <citation type="journal article" date="2019" name="Int. J. Syst. Evol. Microbiol.">
        <title>The Global Catalogue of Microorganisms (GCM) 10K type strain sequencing project: providing services to taxonomists for standard genome sequencing and annotation.</title>
        <authorList>
            <consortium name="The Broad Institute Genomics Platform"/>
            <consortium name="The Broad Institute Genome Sequencing Center for Infectious Disease"/>
            <person name="Wu L."/>
            <person name="Ma J."/>
        </authorList>
    </citation>
    <scope>NUCLEOTIDE SEQUENCE [LARGE SCALE GENOMIC DNA]</scope>
    <source>
        <strain evidence="6 7">JCM 12696</strain>
    </source>
</reference>
<sequence>MVSRAQGRRAPNSRGEGERLRQEILDAATRILEEAGREDALSLRGVAREVGISAPSIYLHFKDRNELFWTVLAAAYRALGAEMDAAGRTAARDGVDAWQQMCATVAAYRRFAIDKPRRYRLMFSLEYEPEQQPPADHPLAAVRRAWTDAVDTYLAAVSPGRRAEAETLAIHLWTAMHGRLVLWRTLPGPHASSEAILVELERSLLHRLLPPPDQVTYPERVGGASPGTSD</sequence>
<protein>
    <submittedName>
        <fullName evidence="6">TetR/AcrR family transcriptional regulator</fullName>
    </submittedName>
</protein>
<name>A0ABN1V1E9_9ACTN</name>
<keyword evidence="1" id="KW-0805">Transcription regulation</keyword>
<evidence type="ECO:0000256" key="4">
    <source>
        <dbReference type="PROSITE-ProRule" id="PRU00335"/>
    </source>
</evidence>
<dbReference type="InterPro" id="IPR050109">
    <property type="entry name" value="HTH-type_TetR-like_transc_reg"/>
</dbReference>
<evidence type="ECO:0000313" key="7">
    <source>
        <dbReference type="Proteomes" id="UP001501371"/>
    </source>
</evidence>
<evidence type="ECO:0000313" key="6">
    <source>
        <dbReference type="EMBL" id="GAA1180796.1"/>
    </source>
</evidence>
<dbReference type="Proteomes" id="UP001501371">
    <property type="component" value="Unassembled WGS sequence"/>
</dbReference>
<dbReference type="InterPro" id="IPR001647">
    <property type="entry name" value="HTH_TetR"/>
</dbReference>
<dbReference type="Pfam" id="PF00440">
    <property type="entry name" value="TetR_N"/>
    <property type="match status" value="1"/>
</dbReference>
<dbReference type="InterPro" id="IPR036271">
    <property type="entry name" value="Tet_transcr_reg_TetR-rel_C_sf"/>
</dbReference>
<feature type="domain" description="HTH tetR-type" evidence="5">
    <location>
        <begin position="18"/>
        <end position="79"/>
    </location>
</feature>
<keyword evidence="2 4" id="KW-0238">DNA-binding</keyword>
<dbReference type="SUPFAM" id="SSF46689">
    <property type="entry name" value="Homeodomain-like"/>
    <property type="match status" value="1"/>
</dbReference>
<feature type="DNA-binding region" description="H-T-H motif" evidence="4">
    <location>
        <begin position="42"/>
        <end position="61"/>
    </location>
</feature>
<organism evidence="6 7">
    <name type="scientific">Streptomyces hebeiensis</name>
    <dbReference type="NCBI Taxonomy" id="229486"/>
    <lineage>
        <taxon>Bacteria</taxon>
        <taxon>Bacillati</taxon>
        <taxon>Actinomycetota</taxon>
        <taxon>Actinomycetes</taxon>
        <taxon>Kitasatosporales</taxon>
        <taxon>Streptomycetaceae</taxon>
        <taxon>Streptomyces</taxon>
    </lineage>
</organism>
<dbReference type="PANTHER" id="PTHR30055:SF234">
    <property type="entry name" value="HTH-TYPE TRANSCRIPTIONAL REGULATOR BETI"/>
    <property type="match status" value="1"/>
</dbReference>
<gene>
    <name evidence="6" type="ORF">GCM10009654_42480</name>
</gene>
<evidence type="ECO:0000256" key="3">
    <source>
        <dbReference type="ARBA" id="ARBA00023163"/>
    </source>
</evidence>
<dbReference type="InterPro" id="IPR009057">
    <property type="entry name" value="Homeodomain-like_sf"/>
</dbReference>
<accession>A0ABN1V1E9</accession>
<dbReference type="Pfam" id="PF13305">
    <property type="entry name" value="TetR_C_33"/>
    <property type="match status" value="1"/>
</dbReference>
<dbReference type="RefSeq" id="WP_344278992.1">
    <property type="nucleotide sequence ID" value="NZ_BAAAKV010000039.1"/>
</dbReference>
<dbReference type="PROSITE" id="PS50977">
    <property type="entry name" value="HTH_TETR_2"/>
    <property type="match status" value="1"/>
</dbReference>
<dbReference type="InterPro" id="IPR025996">
    <property type="entry name" value="MT1864/Rv1816-like_C"/>
</dbReference>
<evidence type="ECO:0000256" key="1">
    <source>
        <dbReference type="ARBA" id="ARBA00023015"/>
    </source>
</evidence>
<dbReference type="SUPFAM" id="SSF48498">
    <property type="entry name" value="Tetracyclin repressor-like, C-terminal domain"/>
    <property type="match status" value="1"/>
</dbReference>
<comment type="caution">
    <text evidence="6">The sequence shown here is derived from an EMBL/GenBank/DDBJ whole genome shotgun (WGS) entry which is preliminary data.</text>
</comment>
<evidence type="ECO:0000259" key="5">
    <source>
        <dbReference type="PROSITE" id="PS50977"/>
    </source>
</evidence>
<evidence type="ECO:0000256" key="2">
    <source>
        <dbReference type="ARBA" id="ARBA00023125"/>
    </source>
</evidence>
<keyword evidence="7" id="KW-1185">Reference proteome</keyword>